<organism evidence="2 3">
    <name type="scientific">Artemisia annua</name>
    <name type="common">Sweet wormwood</name>
    <dbReference type="NCBI Taxonomy" id="35608"/>
    <lineage>
        <taxon>Eukaryota</taxon>
        <taxon>Viridiplantae</taxon>
        <taxon>Streptophyta</taxon>
        <taxon>Embryophyta</taxon>
        <taxon>Tracheophyta</taxon>
        <taxon>Spermatophyta</taxon>
        <taxon>Magnoliopsida</taxon>
        <taxon>eudicotyledons</taxon>
        <taxon>Gunneridae</taxon>
        <taxon>Pentapetalae</taxon>
        <taxon>asterids</taxon>
        <taxon>campanulids</taxon>
        <taxon>Asterales</taxon>
        <taxon>Asteraceae</taxon>
        <taxon>Asteroideae</taxon>
        <taxon>Anthemideae</taxon>
        <taxon>Artemisiinae</taxon>
        <taxon>Artemisia</taxon>
    </lineage>
</organism>
<dbReference type="AlphaFoldDB" id="A0A2U1KCB7"/>
<dbReference type="InterPro" id="IPR055081">
    <property type="entry name" value="NLP1-9_GAF"/>
</dbReference>
<dbReference type="PANTHER" id="PTHR32002:SF35">
    <property type="entry name" value="PROTEIN NLP6"/>
    <property type="match status" value="1"/>
</dbReference>
<proteinExistence type="predicted"/>
<dbReference type="GO" id="GO:0003700">
    <property type="term" value="F:DNA-binding transcription factor activity"/>
    <property type="evidence" value="ECO:0007669"/>
    <property type="project" value="InterPro"/>
</dbReference>
<comment type="caution">
    <text evidence="2">The sequence shown here is derived from an EMBL/GenBank/DDBJ whole genome shotgun (WGS) entry which is preliminary data.</text>
</comment>
<feature type="domain" description="NLP1-9 GAF" evidence="1">
    <location>
        <begin position="166"/>
        <end position="335"/>
    </location>
</feature>
<evidence type="ECO:0000313" key="3">
    <source>
        <dbReference type="Proteomes" id="UP000245207"/>
    </source>
</evidence>
<accession>A0A2U1KCB7</accession>
<protein>
    <submittedName>
        <fullName evidence="2">NIN-like protein</fullName>
    </submittedName>
</protein>
<dbReference type="STRING" id="35608.A0A2U1KCB7"/>
<gene>
    <name evidence="2" type="ORF">CTI12_AA619690</name>
</gene>
<keyword evidence="3" id="KW-1185">Reference proteome</keyword>
<dbReference type="EMBL" id="PKPP01023092">
    <property type="protein sequence ID" value="PWA34293.1"/>
    <property type="molecule type" value="Genomic_DNA"/>
</dbReference>
<dbReference type="PANTHER" id="PTHR32002">
    <property type="entry name" value="PROTEIN NLP8"/>
    <property type="match status" value="1"/>
</dbReference>
<evidence type="ECO:0000259" key="1">
    <source>
        <dbReference type="Pfam" id="PF22922"/>
    </source>
</evidence>
<evidence type="ECO:0000313" key="2">
    <source>
        <dbReference type="EMBL" id="PWA34293.1"/>
    </source>
</evidence>
<dbReference type="Pfam" id="PF22922">
    <property type="entry name" value="GAF_NLP"/>
    <property type="match status" value="1"/>
</dbReference>
<dbReference type="Proteomes" id="UP000245207">
    <property type="component" value="Unassembled WGS sequence"/>
</dbReference>
<dbReference type="OrthoDB" id="1594986at2759"/>
<sequence>MELFKSDGSEDFFCSGIGWKKDMLSKKMSIEAPAVALSGKSRYLPKLCVFGNRKGVSQSDSTITGADISPPVRVFRRGLPEWTVDLTNYLPKHFPQQECAIGCDLHGYLALPVFDLTTRSCVGVIELLTSSKYVSYAHEVQQFHSALKTQNLSCPQAFDGTAYVPRQNELDKIMGILKTVCDIYNLPLAQTWVVSPSTSFVSHDKIIKKCCCSFDTKCIGKVCMSTTALPFYLKDSPKWQFRKECAERHLEQSSHGAVGRALLCRSLCFCRDVTILNAEEYSLVYLARMFKLASCFAIYLHSVENGDDYVLEFFLPPGMEDGRCVQDLVETLKQKIEGDPGFKLGSTESSDSESVVTDVSDTASSASTNVTSLEKRVEVNFKEFTARSFIFPIPFDLSELENEVVQMFNLEGDWTSILSNADLDFAISDSDSIIIYGIFCVFRPIPCR</sequence>
<name>A0A2U1KCB7_ARTAN</name>
<reference evidence="2 3" key="1">
    <citation type="journal article" date="2018" name="Mol. Plant">
        <title>The genome of Artemisia annua provides insight into the evolution of Asteraceae family and artemisinin biosynthesis.</title>
        <authorList>
            <person name="Shen Q."/>
            <person name="Zhang L."/>
            <person name="Liao Z."/>
            <person name="Wang S."/>
            <person name="Yan T."/>
            <person name="Shi P."/>
            <person name="Liu M."/>
            <person name="Fu X."/>
            <person name="Pan Q."/>
            <person name="Wang Y."/>
            <person name="Lv Z."/>
            <person name="Lu X."/>
            <person name="Zhang F."/>
            <person name="Jiang W."/>
            <person name="Ma Y."/>
            <person name="Chen M."/>
            <person name="Hao X."/>
            <person name="Li L."/>
            <person name="Tang Y."/>
            <person name="Lv G."/>
            <person name="Zhou Y."/>
            <person name="Sun X."/>
            <person name="Brodelius P.E."/>
            <person name="Rose J.K.C."/>
            <person name="Tang K."/>
        </authorList>
    </citation>
    <scope>NUCLEOTIDE SEQUENCE [LARGE SCALE GENOMIC DNA]</scope>
    <source>
        <strain evidence="3">cv. Huhao1</strain>
        <tissue evidence="2">Leaf</tissue>
    </source>
</reference>
<dbReference type="InterPro" id="IPR045012">
    <property type="entry name" value="NLP"/>
</dbReference>